<feature type="domain" description="ABC transporter" evidence="4">
    <location>
        <begin position="28"/>
        <end position="250"/>
    </location>
</feature>
<name>A0A7X6HZ66_9ACTN</name>
<evidence type="ECO:0000256" key="2">
    <source>
        <dbReference type="ARBA" id="ARBA00022741"/>
    </source>
</evidence>
<keyword evidence="3 5" id="KW-0067">ATP-binding</keyword>
<keyword evidence="2" id="KW-0547">Nucleotide-binding</keyword>
<dbReference type="PROSITE" id="PS50893">
    <property type="entry name" value="ABC_TRANSPORTER_2"/>
    <property type="match status" value="1"/>
</dbReference>
<accession>A0A7X6HZ66</accession>
<dbReference type="SUPFAM" id="SSF52540">
    <property type="entry name" value="P-loop containing nucleoside triphosphate hydrolases"/>
    <property type="match status" value="1"/>
</dbReference>
<dbReference type="EMBL" id="JAAVJD010000078">
    <property type="protein sequence ID" value="NJQ06343.1"/>
    <property type="molecule type" value="Genomic_DNA"/>
</dbReference>
<dbReference type="Proteomes" id="UP000578686">
    <property type="component" value="Unassembled WGS sequence"/>
</dbReference>
<dbReference type="RefSeq" id="WP_167970338.1">
    <property type="nucleotide sequence ID" value="NZ_BHZG01000157.1"/>
</dbReference>
<dbReference type="Gene3D" id="3.40.50.300">
    <property type="entry name" value="P-loop containing nucleotide triphosphate hydrolases"/>
    <property type="match status" value="1"/>
</dbReference>
<gene>
    <name evidence="5" type="ORF">HCN56_12305</name>
</gene>
<comment type="caution">
    <text evidence="5">The sequence shown here is derived from an EMBL/GenBank/DDBJ whole genome shotgun (WGS) entry which is preliminary data.</text>
</comment>
<keyword evidence="6" id="KW-1185">Reference proteome</keyword>
<proteinExistence type="predicted"/>
<reference evidence="5 6" key="1">
    <citation type="submission" date="2020-03" db="EMBL/GenBank/DDBJ databases">
        <title>Draft genome of Streptomyces sp. ventii, isolated from the Axial Seamount in the Pacific Ocean, and resequencing of the two type strains Streptomyces lonarensis strain NCL 716 and Streptomyces bohaiensis strain 11A07.</title>
        <authorList>
            <person name="Loughran R.M."/>
            <person name="Pfannmuller K.M."/>
            <person name="Wasson B.J."/>
            <person name="Deadmond M.C."/>
            <person name="Paddock B.E."/>
            <person name="Koyack M.J."/>
            <person name="Gallegos D.A."/>
            <person name="Mitchell E.A."/>
            <person name="Ushijima B."/>
            <person name="Saw J.H."/>
            <person name="Mcphail K.L."/>
            <person name="Videau P."/>
        </authorList>
    </citation>
    <scope>NUCLEOTIDE SEQUENCE [LARGE SCALE GENOMIC DNA]</scope>
    <source>
        <strain evidence="5 6">NCL716</strain>
    </source>
</reference>
<dbReference type="InterPro" id="IPR003593">
    <property type="entry name" value="AAA+_ATPase"/>
</dbReference>
<evidence type="ECO:0000256" key="3">
    <source>
        <dbReference type="ARBA" id="ARBA00022840"/>
    </source>
</evidence>
<dbReference type="InterPro" id="IPR003439">
    <property type="entry name" value="ABC_transporter-like_ATP-bd"/>
</dbReference>
<protein>
    <submittedName>
        <fullName evidence="5">ABC transporter ATP-binding protein</fullName>
    </submittedName>
</protein>
<dbReference type="Pfam" id="PF00005">
    <property type="entry name" value="ABC_tran"/>
    <property type="match status" value="1"/>
</dbReference>
<dbReference type="PANTHER" id="PTHR42939:SF1">
    <property type="entry name" value="ABC TRANSPORTER ATP-BINDING PROTEIN ALBC-RELATED"/>
    <property type="match status" value="1"/>
</dbReference>
<sequence length="250" mass="26201">MGIGQHLRRLTGGADRSAPLVSTAAPAVVLTGVSHGYDGPTVLRDVELTVERGSCVALLGENGSGKSTLLRLVAGRETPDEGTVTVLGRTADEDDPAQRRAVAAVLDSGIGYPDLTVREHLLLVALAHGLGEDAADRVDEVLAELHIAARADALPKELSAGQTQLLMLSQAFVRPPAELLLLDEPEQRIDTAGRGRIAARIVAARAAGGAVLFATHDRQLAHEVADRVLIFTEDGSPQLRPVSDADTADD</sequence>
<evidence type="ECO:0000313" key="6">
    <source>
        <dbReference type="Proteomes" id="UP000578686"/>
    </source>
</evidence>
<dbReference type="GO" id="GO:0016887">
    <property type="term" value="F:ATP hydrolysis activity"/>
    <property type="evidence" value="ECO:0007669"/>
    <property type="project" value="InterPro"/>
</dbReference>
<dbReference type="GO" id="GO:0005524">
    <property type="term" value="F:ATP binding"/>
    <property type="evidence" value="ECO:0007669"/>
    <property type="project" value="UniProtKB-KW"/>
</dbReference>
<evidence type="ECO:0000313" key="5">
    <source>
        <dbReference type="EMBL" id="NJQ06343.1"/>
    </source>
</evidence>
<organism evidence="5 6">
    <name type="scientific">Streptomyces lonarensis</name>
    <dbReference type="NCBI Taxonomy" id="700599"/>
    <lineage>
        <taxon>Bacteria</taxon>
        <taxon>Bacillati</taxon>
        <taxon>Actinomycetota</taxon>
        <taxon>Actinomycetes</taxon>
        <taxon>Kitasatosporales</taxon>
        <taxon>Streptomycetaceae</taxon>
        <taxon>Streptomyces</taxon>
    </lineage>
</organism>
<dbReference type="InterPro" id="IPR027417">
    <property type="entry name" value="P-loop_NTPase"/>
</dbReference>
<evidence type="ECO:0000256" key="1">
    <source>
        <dbReference type="ARBA" id="ARBA00022448"/>
    </source>
</evidence>
<dbReference type="SMART" id="SM00382">
    <property type="entry name" value="AAA"/>
    <property type="match status" value="1"/>
</dbReference>
<keyword evidence="1" id="KW-0813">Transport</keyword>
<evidence type="ECO:0000259" key="4">
    <source>
        <dbReference type="PROSITE" id="PS50893"/>
    </source>
</evidence>
<dbReference type="AlphaFoldDB" id="A0A7X6HZ66"/>
<dbReference type="PANTHER" id="PTHR42939">
    <property type="entry name" value="ABC TRANSPORTER ATP-BINDING PROTEIN ALBC-RELATED"/>
    <property type="match status" value="1"/>
</dbReference>
<dbReference type="InterPro" id="IPR051782">
    <property type="entry name" value="ABC_Transporter_VariousFunc"/>
</dbReference>